<dbReference type="InterPro" id="IPR021234">
    <property type="entry name" value="DUF2827"/>
</dbReference>
<accession>X0WN99</accession>
<proteinExistence type="predicted"/>
<protein>
    <recommendedName>
        <fullName evidence="2">DUF2827 domain-containing protein</fullName>
    </recommendedName>
</protein>
<reference evidence="1" key="1">
    <citation type="journal article" date="2014" name="Front. Microbiol.">
        <title>High frequency of phylogenetically diverse reductive dehalogenase-homologous genes in deep subseafloor sedimentary metagenomes.</title>
        <authorList>
            <person name="Kawai M."/>
            <person name="Futagami T."/>
            <person name="Toyoda A."/>
            <person name="Takaki Y."/>
            <person name="Nishi S."/>
            <person name="Hori S."/>
            <person name="Arai W."/>
            <person name="Tsubouchi T."/>
            <person name="Morono Y."/>
            <person name="Uchiyama I."/>
            <person name="Ito T."/>
            <person name="Fujiyama A."/>
            <person name="Inagaki F."/>
            <person name="Takami H."/>
        </authorList>
    </citation>
    <scope>NUCLEOTIDE SEQUENCE</scope>
    <source>
        <strain evidence="1">Expedition CK06-06</strain>
    </source>
</reference>
<evidence type="ECO:0008006" key="2">
    <source>
        <dbReference type="Google" id="ProtNLM"/>
    </source>
</evidence>
<sequence length="207" mass="23273">ARSELAPGLAFEYTPGPGPKAVAIYEPNINIVKTCQIPMLVCELAYRQRPELFEAVYATNTAGLKDQLTFKGFYSALDIARNKAADGKTVLSCEPRYIFPFFQAKHADIVVSWQWENALNYAYYEALYGHYPLVHNSPMLPEHVGYRYHGFDAHDGAEALIKALTEHDASRERYNTIADDFLETVHPDYPGNITAHQDAIDEVMAAQ</sequence>
<feature type="non-terminal residue" evidence="1">
    <location>
        <position position="1"/>
    </location>
</feature>
<evidence type="ECO:0000313" key="1">
    <source>
        <dbReference type="EMBL" id="GAG25958.1"/>
    </source>
</evidence>
<dbReference type="AlphaFoldDB" id="X0WN99"/>
<name>X0WN99_9ZZZZ</name>
<comment type="caution">
    <text evidence="1">The sequence shown here is derived from an EMBL/GenBank/DDBJ whole genome shotgun (WGS) entry which is preliminary data.</text>
</comment>
<dbReference type="Pfam" id="PF10933">
    <property type="entry name" value="DUF2827"/>
    <property type="match status" value="1"/>
</dbReference>
<dbReference type="EMBL" id="BARS01030808">
    <property type="protein sequence ID" value="GAG25958.1"/>
    <property type="molecule type" value="Genomic_DNA"/>
</dbReference>
<gene>
    <name evidence="1" type="ORF">S01H1_48004</name>
</gene>
<organism evidence="1">
    <name type="scientific">marine sediment metagenome</name>
    <dbReference type="NCBI Taxonomy" id="412755"/>
    <lineage>
        <taxon>unclassified sequences</taxon>
        <taxon>metagenomes</taxon>
        <taxon>ecological metagenomes</taxon>
    </lineage>
</organism>